<dbReference type="InterPro" id="IPR013024">
    <property type="entry name" value="GGCT-like"/>
</dbReference>
<sequence length="284" mass="32962">MKLFVYGSLMKNRWNHGFMENAEFIGEAVLHDYALYHLITYPAIKPEAGAKVKGELYEVDEAMLPALDDLEDEGSEYQRTLVKIQLGNEMVEASAYVYLLTVDESRRIAYDKQPWFADYVWYACYGSNLLEERFMYYLAGGRSVFDHTEYKGCKDQSRYLTSCPTTIPYQLYFSRLAAKWGNGGVAFLDVCQPGMTLGRMYLVTREQFMDIQAQEGLWYQQSLDLGTYQGLPIITFTDTQRMPNHQPHSSYLEVIRHGLRQTYPDMIDEEIESYLSEAIQCDKR</sequence>
<evidence type="ECO:0000313" key="6">
    <source>
        <dbReference type="Proteomes" id="UP000247612"/>
    </source>
</evidence>
<evidence type="ECO:0000256" key="3">
    <source>
        <dbReference type="RuleBase" id="RU367036"/>
    </source>
</evidence>
<dbReference type="GO" id="GO:0061929">
    <property type="term" value="F:gamma-glutamylaminecyclotransferase activity"/>
    <property type="evidence" value="ECO:0007669"/>
    <property type="project" value="InterPro"/>
</dbReference>
<proteinExistence type="inferred from homology"/>
<dbReference type="EMBL" id="QJKH01000004">
    <property type="protein sequence ID" value="PXX80194.1"/>
    <property type="molecule type" value="Genomic_DNA"/>
</dbReference>
<dbReference type="InterPro" id="IPR036568">
    <property type="entry name" value="GGCT-like_sf"/>
</dbReference>
<protein>
    <recommendedName>
        <fullName evidence="3">Gamma-glutamylcyclotransferase family protein</fullName>
    </recommendedName>
</protein>
<dbReference type="GO" id="GO:0005829">
    <property type="term" value="C:cytosol"/>
    <property type="evidence" value="ECO:0007669"/>
    <property type="project" value="TreeGrafter"/>
</dbReference>
<dbReference type="Gene3D" id="3.10.490.10">
    <property type="entry name" value="Gamma-glutamyl cyclotransferase-like"/>
    <property type="match status" value="2"/>
</dbReference>
<evidence type="ECO:0000256" key="1">
    <source>
        <dbReference type="ARBA" id="ARBA00008861"/>
    </source>
</evidence>
<feature type="active site" description="Proton acceptor" evidence="2">
    <location>
        <position position="71"/>
    </location>
</feature>
<evidence type="ECO:0000256" key="2">
    <source>
        <dbReference type="PIRSR" id="PIRSR639126-1"/>
    </source>
</evidence>
<reference evidence="5 6" key="1">
    <citation type="submission" date="2018-05" db="EMBL/GenBank/DDBJ databases">
        <title>Genomic Encyclopedia of Type Strains, Phase IV (KMG-IV): sequencing the most valuable type-strain genomes for metagenomic binning, comparative biology and taxonomic classification.</title>
        <authorList>
            <person name="Goeker M."/>
        </authorList>
    </citation>
    <scope>NUCLEOTIDE SEQUENCE [LARGE SCALE GENOMIC DNA]</scope>
    <source>
        <strain evidence="5 6">JC118</strain>
    </source>
</reference>
<dbReference type="AlphaFoldDB" id="A0A318KQI8"/>
<dbReference type="GO" id="GO:0016740">
    <property type="term" value="F:transferase activity"/>
    <property type="evidence" value="ECO:0007669"/>
    <property type="project" value="UniProtKB-KW"/>
</dbReference>
<name>A0A318KQI8_9FIRM</name>
<evidence type="ECO:0000259" key="4">
    <source>
        <dbReference type="Pfam" id="PF06094"/>
    </source>
</evidence>
<organism evidence="5 6">
    <name type="scientific">Dielma fastidiosa</name>
    <dbReference type="NCBI Taxonomy" id="1034346"/>
    <lineage>
        <taxon>Bacteria</taxon>
        <taxon>Bacillati</taxon>
        <taxon>Bacillota</taxon>
        <taxon>Erysipelotrichia</taxon>
        <taxon>Erysipelotrichales</taxon>
        <taxon>Erysipelotrichaceae</taxon>
        <taxon>Dielma</taxon>
    </lineage>
</organism>
<comment type="caution">
    <text evidence="5">The sequence shown here is derived from an EMBL/GenBank/DDBJ whole genome shotgun (WGS) entry which is preliminary data.</text>
</comment>
<dbReference type="PANTHER" id="PTHR12510">
    <property type="entry name" value="TROPONIN C-AKIN-1 PROTEIN"/>
    <property type="match status" value="1"/>
</dbReference>
<dbReference type="RefSeq" id="WP_022937995.1">
    <property type="nucleotide sequence ID" value="NZ_CABKRQ010000004.1"/>
</dbReference>
<evidence type="ECO:0000313" key="5">
    <source>
        <dbReference type="EMBL" id="PXX80194.1"/>
    </source>
</evidence>
<dbReference type="InterPro" id="IPR009288">
    <property type="entry name" value="AIG2-like_dom"/>
</dbReference>
<accession>A0A318KQI8</accession>
<keyword evidence="5" id="KW-0808">Transferase</keyword>
<gene>
    <name evidence="5" type="ORF">DES51_104199</name>
</gene>
<feature type="domain" description="Gamma-glutamylcyclotransferase AIG2-like" evidence="4">
    <location>
        <begin position="3"/>
        <end position="112"/>
    </location>
</feature>
<dbReference type="SUPFAM" id="SSF110857">
    <property type="entry name" value="Gamma-glutamyl cyclotransferase-like"/>
    <property type="match status" value="1"/>
</dbReference>
<dbReference type="Pfam" id="PF06094">
    <property type="entry name" value="GGACT"/>
    <property type="match status" value="1"/>
</dbReference>
<keyword evidence="6" id="KW-1185">Reference proteome</keyword>
<dbReference type="PANTHER" id="PTHR12510:SF4">
    <property type="entry name" value="GAMMA-GLUTAMYLAMINECYCLOTRANSFERASE"/>
    <property type="match status" value="1"/>
</dbReference>
<comment type="similarity">
    <text evidence="1 3">Belongs to the gamma-glutamylcyclotransferase family.</text>
</comment>
<dbReference type="Proteomes" id="UP000247612">
    <property type="component" value="Unassembled WGS sequence"/>
</dbReference>
<dbReference type="STRING" id="1034346.GCA_000313565_01692"/>
<dbReference type="CDD" id="cd06661">
    <property type="entry name" value="GGCT_like"/>
    <property type="match status" value="1"/>
</dbReference>
<dbReference type="InterPro" id="IPR039126">
    <property type="entry name" value="GGACT"/>
</dbReference>